<feature type="coiled-coil region" evidence="1">
    <location>
        <begin position="66"/>
        <end position="97"/>
    </location>
</feature>
<evidence type="ECO:0000313" key="3">
    <source>
        <dbReference type="Proteomes" id="UP000736335"/>
    </source>
</evidence>
<dbReference type="AlphaFoldDB" id="A0A9P6L6D9"/>
<gene>
    <name evidence="2" type="ORF">BJ322DRAFT_1006148</name>
</gene>
<reference evidence="2" key="2">
    <citation type="submission" date="2020-11" db="EMBL/GenBank/DDBJ databases">
        <authorList>
            <consortium name="DOE Joint Genome Institute"/>
            <person name="Kuo A."/>
            <person name="Miyauchi S."/>
            <person name="Kiss E."/>
            <person name="Drula E."/>
            <person name="Kohler A."/>
            <person name="Sanchez-Garcia M."/>
            <person name="Andreopoulos B."/>
            <person name="Barry K.W."/>
            <person name="Bonito G."/>
            <person name="Buee M."/>
            <person name="Carver A."/>
            <person name="Chen C."/>
            <person name="Cichocki N."/>
            <person name="Clum A."/>
            <person name="Culley D."/>
            <person name="Crous P.W."/>
            <person name="Fauchery L."/>
            <person name="Girlanda M."/>
            <person name="Hayes R."/>
            <person name="Keri Z."/>
            <person name="Labutti K."/>
            <person name="Lipzen A."/>
            <person name="Lombard V."/>
            <person name="Magnuson J."/>
            <person name="Maillard F."/>
            <person name="Morin E."/>
            <person name="Murat C."/>
            <person name="Nolan M."/>
            <person name="Ohm R."/>
            <person name="Pangilinan J."/>
            <person name="Pereira M."/>
            <person name="Perotto S."/>
            <person name="Peter M."/>
            <person name="Riley R."/>
            <person name="Sitrit Y."/>
            <person name="Stielow B."/>
            <person name="Szollosi G."/>
            <person name="Zifcakova L."/>
            <person name="Stursova M."/>
            <person name="Spatafora J.W."/>
            <person name="Tedersoo L."/>
            <person name="Vaario L.-M."/>
            <person name="Yamada A."/>
            <person name="Yan M."/>
            <person name="Wang P."/>
            <person name="Xu J."/>
            <person name="Bruns T."/>
            <person name="Baldrian P."/>
            <person name="Vilgalys R."/>
            <person name="Henrissat B."/>
            <person name="Grigoriev I.V."/>
            <person name="Hibbett D."/>
            <person name="Nagy L.G."/>
            <person name="Martin F.M."/>
        </authorList>
    </citation>
    <scope>NUCLEOTIDE SEQUENCE</scope>
    <source>
        <strain evidence="2">UH-Tt-Lm1</strain>
    </source>
</reference>
<dbReference type="OrthoDB" id="3270311at2759"/>
<reference evidence="2" key="1">
    <citation type="journal article" date="2020" name="Nat. Commun.">
        <title>Large-scale genome sequencing of mycorrhizal fungi provides insights into the early evolution of symbiotic traits.</title>
        <authorList>
            <person name="Miyauchi S."/>
            <person name="Kiss E."/>
            <person name="Kuo A."/>
            <person name="Drula E."/>
            <person name="Kohler A."/>
            <person name="Sanchez-Garcia M."/>
            <person name="Morin E."/>
            <person name="Andreopoulos B."/>
            <person name="Barry K.W."/>
            <person name="Bonito G."/>
            <person name="Buee M."/>
            <person name="Carver A."/>
            <person name="Chen C."/>
            <person name="Cichocki N."/>
            <person name="Clum A."/>
            <person name="Culley D."/>
            <person name="Crous P.W."/>
            <person name="Fauchery L."/>
            <person name="Girlanda M."/>
            <person name="Hayes R.D."/>
            <person name="Keri Z."/>
            <person name="LaButti K."/>
            <person name="Lipzen A."/>
            <person name="Lombard V."/>
            <person name="Magnuson J."/>
            <person name="Maillard F."/>
            <person name="Murat C."/>
            <person name="Nolan M."/>
            <person name="Ohm R.A."/>
            <person name="Pangilinan J."/>
            <person name="Pereira M.F."/>
            <person name="Perotto S."/>
            <person name="Peter M."/>
            <person name="Pfister S."/>
            <person name="Riley R."/>
            <person name="Sitrit Y."/>
            <person name="Stielow J.B."/>
            <person name="Szollosi G."/>
            <person name="Zifcakova L."/>
            <person name="Stursova M."/>
            <person name="Spatafora J.W."/>
            <person name="Tedersoo L."/>
            <person name="Vaario L.M."/>
            <person name="Yamada A."/>
            <person name="Yan M."/>
            <person name="Wang P."/>
            <person name="Xu J."/>
            <person name="Bruns T."/>
            <person name="Baldrian P."/>
            <person name="Vilgalys R."/>
            <person name="Dunand C."/>
            <person name="Henrissat B."/>
            <person name="Grigoriev I.V."/>
            <person name="Hibbett D."/>
            <person name="Nagy L.G."/>
            <person name="Martin F.M."/>
        </authorList>
    </citation>
    <scope>NUCLEOTIDE SEQUENCE</scope>
    <source>
        <strain evidence="2">UH-Tt-Lm1</strain>
    </source>
</reference>
<keyword evidence="3" id="KW-1185">Reference proteome</keyword>
<evidence type="ECO:0000256" key="1">
    <source>
        <dbReference type="SAM" id="Coils"/>
    </source>
</evidence>
<proteinExistence type="predicted"/>
<organism evidence="2 3">
    <name type="scientific">Thelephora terrestris</name>
    <dbReference type="NCBI Taxonomy" id="56493"/>
    <lineage>
        <taxon>Eukaryota</taxon>
        <taxon>Fungi</taxon>
        <taxon>Dikarya</taxon>
        <taxon>Basidiomycota</taxon>
        <taxon>Agaricomycotina</taxon>
        <taxon>Agaricomycetes</taxon>
        <taxon>Thelephorales</taxon>
        <taxon>Thelephoraceae</taxon>
        <taxon>Thelephora</taxon>
    </lineage>
</organism>
<dbReference type="EMBL" id="WIUZ02000007">
    <property type="protein sequence ID" value="KAF9785306.1"/>
    <property type="molecule type" value="Genomic_DNA"/>
</dbReference>
<sequence length="199" mass="21390">MSRPSTSTSGLTMTSTLWAHLLNKDTTASGLGLKPGLAAVEPTGSAPADKAGSSVRILLHDTQATIEKFSERVEKLVSDAEDSRQKLLARNEEVNDEALQLPDPGLLVGRTETTLQSCIREPAQASALVELRQSLSSSLDALNQKVEAVQTLAHINTQALQTIKDQQLQILTAIIPLLPMLQKIPLHIASTETNLKEAI</sequence>
<evidence type="ECO:0000313" key="2">
    <source>
        <dbReference type="EMBL" id="KAF9785306.1"/>
    </source>
</evidence>
<name>A0A9P6L6D9_9AGAM</name>
<comment type="caution">
    <text evidence="2">The sequence shown here is derived from an EMBL/GenBank/DDBJ whole genome shotgun (WGS) entry which is preliminary data.</text>
</comment>
<protein>
    <submittedName>
        <fullName evidence="2">Uncharacterized protein</fullName>
    </submittedName>
</protein>
<feature type="non-terminal residue" evidence="2">
    <location>
        <position position="1"/>
    </location>
</feature>
<keyword evidence="1" id="KW-0175">Coiled coil</keyword>
<dbReference type="Proteomes" id="UP000736335">
    <property type="component" value="Unassembled WGS sequence"/>
</dbReference>
<accession>A0A9P6L6D9</accession>